<comment type="caution">
    <text evidence="1">The sequence shown here is derived from an EMBL/GenBank/DDBJ whole genome shotgun (WGS) entry which is preliminary data.</text>
</comment>
<organism evidence="1 2">
    <name type="scientific">Streptomyces tremellae</name>
    <dbReference type="NCBI Taxonomy" id="1124239"/>
    <lineage>
        <taxon>Bacteria</taxon>
        <taxon>Bacillati</taxon>
        <taxon>Actinomycetota</taxon>
        <taxon>Actinomycetes</taxon>
        <taxon>Kitasatosporales</taxon>
        <taxon>Streptomycetaceae</taxon>
        <taxon>Streptomyces</taxon>
    </lineage>
</organism>
<reference evidence="2" key="1">
    <citation type="journal article" date="2019" name="Int. J. Syst. Evol. Microbiol.">
        <title>The Global Catalogue of Microorganisms (GCM) 10K type strain sequencing project: providing services to taxonomists for standard genome sequencing and annotation.</title>
        <authorList>
            <consortium name="The Broad Institute Genomics Platform"/>
            <consortium name="The Broad Institute Genome Sequencing Center for Infectious Disease"/>
            <person name="Wu L."/>
            <person name="Ma J."/>
        </authorList>
    </citation>
    <scope>NUCLEOTIDE SEQUENCE [LARGE SCALE GENOMIC DNA]</scope>
    <source>
        <strain evidence="2">JCM 30846</strain>
    </source>
</reference>
<evidence type="ECO:0000313" key="1">
    <source>
        <dbReference type="EMBL" id="GAA3738990.1"/>
    </source>
</evidence>
<proteinExistence type="predicted"/>
<dbReference type="Proteomes" id="UP001499884">
    <property type="component" value="Unassembled WGS sequence"/>
</dbReference>
<evidence type="ECO:0000313" key="2">
    <source>
        <dbReference type="Proteomes" id="UP001499884"/>
    </source>
</evidence>
<dbReference type="EMBL" id="BAABEP010000029">
    <property type="protein sequence ID" value="GAA3738990.1"/>
    <property type="molecule type" value="Genomic_DNA"/>
</dbReference>
<accession>A0ABP7FG13</accession>
<keyword evidence="2" id="KW-1185">Reference proteome</keyword>
<gene>
    <name evidence="1" type="ORF">GCM10023082_40180</name>
</gene>
<protein>
    <submittedName>
        <fullName evidence="1">Uncharacterized protein</fullName>
    </submittedName>
</protein>
<sequence>MHKEKCHAPILAAGPRVPCRPGRRRPAPAGAASALVRDVAEAVVSGGWKTETQVTVERTEPHGT</sequence>
<name>A0ABP7FG13_9ACTN</name>